<dbReference type="AlphaFoldDB" id="A0AAX6DYD0"/>
<evidence type="ECO:0008006" key="4">
    <source>
        <dbReference type="Google" id="ProtNLM"/>
    </source>
</evidence>
<feature type="region of interest" description="Disordered" evidence="1">
    <location>
        <begin position="153"/>
        <end position="194"/>
    </location>
</feature>
<dbReference type="PANTHER" id="PTHR35722:SF1">
    <property type="entry name" value="MAL D 1-ASSOCIATED PROTEIN"/>
    <property type="match status" value="1"/>
</dbReference>
<keyword evidence="3" id="KW-1185">Reference proteome</keyword>
<organism evidence="2 3">
    <name type="scientific">Iris pallida</name>
    <name type="common">Sweet iris</name>
    <dbReference type="NCBI Taxonomy" id="29817"/>
    <lineage>
        <taxon>Eukaryota</taxon>
        <taxon>Viridiplantae</taxon>
        <taxon>Streptophyta</taxon>
        <taxon>Embryophyta</taxon>
        <taxon>Tracheophyta</taxon>
        <taxon>Spermatophyta</taxon>
        <taxon>Magnoliopsida</taxon>
        <taxon>Liliopsida</taxon>
        <taxon>Asparagales</taxon>
        <taxon>Iridaceae</taxon>
        <taxon>Iridoideae</taxon>
        <taxon>Irideae</taxon>
        <taxon>Iris</taxon>
    </lineage>
</organism>
<evidence type="ECO:0000313" key="2">
    <source>
        <dbReference type="EMBL" id="KAJ6796760.1"/>
    </source>
</evidence>
<comment type="caution">
    <text evidence="2">The sequence shown here is derived from an EMBL/GenBank/DDBJ whole genome shotgun (WGS) entry which is preliminary data.</text>
</comment>
<feature type="compositionally biased region" description="Low complexity" evidence="1">
    <location>
        <begin position="95"/>
        <end position="105"/>
    </location>
</feature>
<gene>
    <name evidence="2" type="ORF">M6B38_220125</name>
</gene>
<sequence>MGWKWEDDEPSKGLGDLLNPNPNSTGRRREEGSMEEENCSTRRIVKSSCRTEEVEPGKFIRKCQKTEQTLRNCFGRPPEVVESKTEHTEEDVTDEVTSGSLPLDLPGGGLFSFPGLRNDMEDIERGLFGSLGHLLETAEEMANEFFQSFNISSPRNRESSRFSRLPTFEQHEEESSKKMEESTYSGLPGEVRDV</sequence>
<feature type="region of interest" description="Disordered" evidence="1">
    <location>
        <begin position="1"/>
        <end position="39"/>
    </location>
</feature>
<reference evidence="2" key="1">
    <citation type="journal article" date="2023" name="GigaByte">
        <title>Genome assembly of the bearded iris, Iris pallida Lam.</title>
        <authorList>
            <person name="Bruccoleri R.E."/>
            <person name="Oakeley E.J."/>
            <person name="Faust A.M.E."/>
            <person name="Altorfer M."/>
            <person name="Dessus-Babus S."/>
            <person name="Burckhardt D."/>
            <person name="Oertli M."/>
            <person name="Naumann U."/>
            <person name="Petersen F."/>
            <person name="Wong J."/>
        </authorList>
    </citation>
    <scope>NUCLEOTIDE SEQUENCE</scope>
    <source>
        <strain evidence="2">GSM-AAB239-AS_SAM_17_03QT</strain>
    </source>
</reference>
<name>A0AAX6DYD0_IRIPA</name>
<dbReference type="InterPro" id="IPR053346">
    <property type="entry name" value="Fra_a_1-associated"/>
</dbReference>
<dbReference type="EMBL" id="JANAVB010041219">
    <property type="protein sequence ID" value="KAJ6796760.1"/>
    <property type="molecule type" value="Genomic_DNA"/>
</dbReference>
<proteinExistence type="predicted"/>
<reference evidence="2" key="2">
    <citation type="submission" date="2023-04" db="EMBL/GenBank/DDBJ databases">
        <authorList>
            <person name="Bruccoleri R.E."/>
            <person name="Oakeley E.J."/>
            <person name="Faust A.-M."/>
            <person name="Dessus-Babus S."/>
            <person name="Altorfer M."/>
            <person name="Burckhardt D."/>
            <person name="Oertli M."/>
            <person name="Naumann U."/>
            <person name="Petersen F."/>
            <person name="Wong J."/>
        </authorList>
    </citation>
    <scope>NUCLEOTIDE SEQUENCE</scope>
    <source>
        <strain evidence="2">GSM-AAB239-AS_SAM_17_03QT</strain>
        <tissue evidence="2">Leaf</tissue>
    </source>
</reference>
<accession>A0AAX6DYD0</accession>
<evidence type="ECO:0000256" key="1">
    <source>
        <dbReference type="SAM" id="MobiDB-lite"/>
    </source>
</evidence>
<dbReference type="PANTHER" id="PTHR35722">
    <property type="entry name" value="MAL D 1-ASSOCIATED PROTEIN"/>
    <property type="match status" value="1"/>
</dbReference>
<dbReference type="Proteomes" id="UP001140949">
    <property type="component" value="Unassembled WGS sequence"/>
</dbReference>
<evidence type="ECO:0000313" key="3">
    <source>
        <dbReference type="Proteomes" id="UP001140949"/>
    </source>
</evidence>
<protein>
    <recommendedName>
        <fullName evidence="4">Mal d 1-associated protein</fullName>
    </recommendedName>
</protein>
<feature type="region of interest" description="Disordered" evidence="1">
    <location>
        <begin position="80"/>
        <end position="105"/>
    </location>
</feature>
<feature type="compositionally biased region" description="Basic and acidic residues" evidence="1">
    <location>
        <begin position="169"/>
        <end position="181"/>
    </location>
</feature>